<dbReference type="Pfam" id="PF01654">
    <property type="entry name" value="Cyt_bd_oxida_I"/>
    <property type="match status" value="1"/>
</dbReference>
<dbReference type="eggNOG" id="COG1271">
    <property type="taxonomic scope" value="Bacteria"/>
</dbReference>
<evidence type="ECO:0000256" key="1">
    <source>
        <dbReference type="ARBA" id="ARBA00004429"/>
    </source>
</evidence>
<proteinExistence type="inferred from homology"/>
<evidence type="ECO:0000256" key="11">
    <source>
        <dbReference type="ARBA" id="ARBA00023004"/>
    </source>
</evidence>
<sequence>MDVLLLSRLQFAAATMFHFLFVPLTIGLSLLIAIFETKWVRTGDEKWLRMTKFWGKLFLINFAVGVVTGITLEFQFGTNWARYSAFVGDIFGSLLAIEATAAFFLESTFIGVWVFGWKKLSKKAHAFVAWLIFFGANLSAVWIILANGFMQNPMGYVLRNDRAELADFMAVATNPFAWNQFVHTMAGCYLVGAMFVMGVSAWHLLKKQNVEFFSSAYRMAAPLALAMAVFVAAHGHHHGNQVAVLQPAKLAAMESHWVTQKNAGMSLLVIPDEANEGNAVEALTIPSLLSLLAFNDPSAEVKGLLDFPKEDRPPVMLTFLSFRLMVGLGTLMILFAAAAFWWRKSIADKPWLLKASILAIPMPYLALQAGWAVAEVGRQPWIVYGLLRTSEAHSHVIDPGQVWFSLITMCALYTVLGLAGFYLIAYHAAKGPHSPEKTAMPANAKE</sequence>
<feature type="transmembrane region" description="Helical" evidence="13">
    <location>
        <begin position="217"/>
        <end position="235"/>
    </location>
</feature>
<evidence type="ECO:0000256" key="8">
    <source>
        <dbReference type="ARBA" id="ARBA00022723"/>
    </source>
</evidence>
<evidence type="ECO:0000256" key="12">
    <source>
        <dbReference type="ARBA" id="ARBA00023136"/>
    </source>
</evidence>
<evidence type="ECO:0000256" key="6">
    <source>
        <dbReference type="ARBA" id="ARBA00022617"/>
    </source>
</evidence>
<organism evidence="14 15">
    <name type="scientific">Alkalidesulfovibrio alkalitolerans DSM 16529</name>
    <dbReference type="NCBI Taxonomy" id="1121439"/>
    <lineage>
        <taxon>Bacteria</taxon>
        <taxon>Pseudomonadati</taxon>
        <taxon>Thermodesulfobacteriota</taxon>
        <taxon>Desulfovibrionia</taxon>
        <taxon>Desulfovibrionales</taxon>
        <taxon>Desulfovibrionaceae</taxon>
        <taxon>Alkalidesulfovibrio</taxon>
    </lineage>
</organism>
<evidence type="ECO:0000256" key="13">
    <source>
        <dbReference type="PIRNR" id="PIRNR006446"/>
    </source>
</evidence>
<dbReference type="GO" id="GO:0009055">
    <property type="term" value="F:electron transfer activity"/>
    <property type="evidence" value="ECO:0007669"/>
    <property type="project" value="UniProtKB-UniRule"/>
</dbReference>
<keyword evidence="4 13" id="KW-1003">Cell membrane</keyword>
<keyword evidence="8 13" id="KW-0479">Metal-binding</keyword>
<dbReference type="GO" id="GO:0046872">
    <property type="term" value="F:metal ion binding"/>
    <property type="evidence" value="ECO:0007669"/>
    <property type="project" value="UniProtKB-UniRule"/>
</dbReference>
<evidence type="ECO:0000256" key="5">
    <source>
        <dbReference type="ARBA" id="ARBA00022519"/>
    </source>
</evidence>
<evidence type="ECO:0000256" key="7">
    <source>
        <dbReference type="ARBA" id="ARBA00022692"/>
    </source>
</evidence>
<dbReference type="PANTHER" id="PTHR30365:SF0">
    <property type="entry name" value="CYTOCHROME BD-I UBIQUINOL OXIDASE SUBUNIT 1"/>
    <property type="match status" value="1"/>
</dbReference>
<keyword evidence="7 13" id="KW-0812">Transmembrane</keyword>
<dbReference type="STRING" id="1121439.dsat_2072"/>
<keyword evidence="11 13" id="KW-0408">Iron</keyword>
<keyword evidence="15" id="KW-1185">Reference proteome</keyword>
<evidence type="ECO:0000256" key="2">
    <source>
        <dbReference type="ARBA" id="ARBA00009819"/>
    </source>
</evidence>
<dbReference type="InterPro" id="IPR002585">
    <property type="entry name" value="Cyt-d_ubiquinol_oxidase_su_1"/>
</dbReference>
<evidence type="ECO:0000256" key="3">
    <source>
        <dbReference type="ARBA" id="ARBA00022448"/>
    </source>
</evidence>
<evidence type="ECO:0000256" key="4">
    <source>
        <dbReference type="ARBA" id="ARBA00022475"/>
    </source>
</evidence>
<dbReference type="RefSeq" id="WP_020885958.1">
    <property type="nucleotide sequence ID" value="NZ_ATHI01000004.1"/>
</dbReference>
<feature type="transmembrane region" description="Helical" evidence="13">
    <location>
        <begin position="320"/>
        <end position="342"/>
    </location>
</feature>
<dbReference type="OrthoDB" id="9807042at2"/>
<gene>
    <name evidence="14" type="ORF">dsat_2072</name>
</gene>
<comment type="subcellular location">
    <subcellularLocation>
        <location evidence="1">Cell inner membrane</location>
        <topology evidence="1">Multi-pass membrane protein</topology>
    </subcellularLocation>
</comment>
<dbReference type="GO" id="GO:0005886">
    <property type="term" value="C:plasma membrane"/>
    <property type="evidence" value="ECO:0007669"/>
    <property type="project" value="UniProtKB-SubCell"/>
</dbReference>
<evidence type="ECO:0000313" key="14">
    <source>
        <dbReference type="EMBL" id="EPR35371.1"/>
    </source>
</evidence>
<keyword evidence="9 13" id="KW-0249">Electron transport</keyword>
<accession>S7TF72</accession>
<dbReference type="GO" id="GO:0020037">
    <property type="term" value="F:heme binding"/>
    <property type="evidence" value="ECO:0007669"/>
    <property type="project" value="TreeGrafter"/>
</dbReference>
<keyword evidence="6 13" id="KW-0349">Heme</keyword>
<dbReference type="PANTHER" id="PTHR30365">
    <property type="entry name" value="CYTOCHROME D UBIQUINOL OXIDASE"/>
    <property type="match status" value="1"/>
</dbReference>
<feature type="transmembrane region" description="Helical" evidence="13">
    <location>
        <begin position="181"/>
        <end position="205"/>
    </location>
</feature>
<keyword evidence="5" id="KW-0997">Cell inner membrane</keyword>
<evidence type="ECO:0000313" key="15">
    <source>
        <dbReference type="Proteomes" id="UP000014975"/>
    </source>
</evidence>
<dbReference type="EMBL" id="ATHI01000004">
    <property type="protein sequence ID" value="EPR35371.1"/>
    <property type="molecule type" value="Genomic_DNA"/>
</dbReference>
<feature type="transmembrane region" description="Helical" evidence="13">
    <location>
        <begin position="351"/>
        <end position="374"/>
    </location>
</feature>
<keyword evidence="10 13" id="KW-1133">Transmembrane helix</keyword>
<dbReference type="Proteomes" id="UP000014975">
    <property type="component" value="Unassembled WGS sequence"/>
</dbReference>
<dbReference type="PATRIC" id="fig|1121439.3.peg.455"/>
<dbReference type="GO" id="GO:0019646">
    <property type="term" value="P:aerobic electron transport chain"/>
    <property type="evidence" value="ECO:0007669"/>
    <property type="project" value="InterPro"/>
</dbReference>
<feature type="transmembrane region" description="Helical" evidence="13">
    <location>
        <begin position="402"/>
        <end position="425"/>
    </location>
</feature>
<comment type="similarity">
    <text evidence="2 13">Belongs to the cytochrome ubiquinol oxidase subunit 1 family.</text>
</comment>
<dbReference type="GO" id="GO:0016682">
    <property type="term" value="F:oxidoreductase activity, acting on diphenols and related substances as donors, oxygen as acceptor"/>
    <property type="evidence" value="ECO:0007669"/>
    <property type="project" value="TreeGrafter"/>
</dbReference>
<dbReference type="AlphaFoldDB" id="S7TF72"/>
<keyword evidence="3 13" id="KW-0813">Transport</keyword>
<evidence type="ECO:0000256" key="9">
    <source>
        <dbReference type="ARBA" id="ARBA00022982"/>
    </source>
</evidence>
<dbReference type="PIRSF" id="PIRSF006446">
    <property type="entry name" value="Cyt_quinol_oxidase_1"/>
    <property type="match status" value="1"/>
</dbReference>
<comment type="caution">
    <text evidence="14">The sequence shown here is derived from an EMBL/GenBank/DDBJ whole genome shotgun (WGS) entry which is preliminary data.</text>
</comment>
<evidence type="ECO:0000256" key="10">
    <source>
        <dbReference type="ARBA" id="ARBA00022989"/>
    </source>
</evidence>
<reference evidence="14 15" key="1">
    <citation type="journal article" date="2013" name="Genome Announc.">
        <title>Draft genome sequences for three mercury-methylating, sulfate-reducing bacteria.</title>
        <authorList>
            <person name="Brown S.D."/>
            <person name="Hurt R.A.Jr."/>
            <person name="Gilmour C.C."/>
            <person name="Elias D.A."/>
        </authorList>
    </citation>
    <scope>NUCLEOTIDE SEQUENCE [LARGE SCALE GENOMIC DNA]</scope>
    <source>
        <strain evidence="14 15">DSM 16529</strain>
    </source>
</reference>
<feature type="transmembrane region" description="Helical" evidence="13">
    <location>
        <begin position="57"/>
        <end position="78"/>
    </location>
</feature>
<keyword evidence="12 13" id="KW-0472">Membrane</keyword>
<protein>
    <submittedName>
        <fullName evidence="14">Cytochrome bd ubiquinol oxidase subunit I</fullName>
    </submittedName>
</protein>
<feature type="transmembrane region" description="Helical" evidence="13">
    <location>
        <begin position="127"/>
        <end position="150"/>
    </location>
</feature>
<dbReference type="GO" id="GO:0070069">
    <property type="term" value="C:cytochrome complex"/>
    <property type="evidence" value="ECO:0007669"/>
    <property type="project" value="UniProtKB-UniRule"/>
</dbReference>
<feature type="transmembrane region" description="Helical" evidence="13">
    <location>
        <begin position="90"/>
        <end position="115"/>
    </location>
</feature>
<feature type="transmembrane region" description="Helical" evidence="13">
    <location>
        <begin position="12"/>
        <end position="36"/>
    </location>
</feature>
<name>S7TF72_9BACT</name>